<evidence type="ECO:0000256" key="5">
    <source>
        <dbReference type="SAM" id="Phobius"/>
    </source>
</evidence>
<dbReference type="GO" id="GO:0006820">
    <property type="term" value="P:monoatomic anion transport"/>
    <property type="evidence" value="ECO:0007669"/>
    <property type="project" value="TreeGrafter"/>
</dbReference>
<feature type="transmembrane region" description="Helical" evidence="5">
    <location>
        <begin position="20"/>
        <end position="42"/>
    </location>
</feature>
<evidence type="ECO:0000256" key="3">
    <source>
        <dbReference type="ARBA" id="ARBA00022989"/>
    </source>
</evidence>
<gene>
    <name evidence="6" type="ORF">PXEA_LOCUS9263</name>
</gene>
<protein>
    <recommendedName>
        <fullName evidence="8">Major facilitator superfamily (MFS) profile domain-containing protein</fullName>
    </recommendedName>
</protein>
<keyword evidence="4 5" id="KW-0472">Membrane</keyword>
<dbReference type="GO" id="GO:0022857">
    <property type="term" value="F:transmembrane transporter activity"/>
    <property type="evidence" value="ECO:0007669"/>
    <property type="project" value="TreeGrafter"/>
</dbReference>
<organism evidence="6 7">
    <name type="scientific">Protopolystoma xenopodis</name>
    <dbReference type="NCBI Taxonomy" id="117903"/>
    <lineage>
        <taxon>Eukaryota</taxon>
        <taxon>Metazoa</taxon>
        <taxon>Spiralia</taxon>
        <taxon>Lophotrochozoa</taxon>
        <taxon>Platyhelminthes</taxon>
        <taxon>Monogenea</taxon>
        <taxon>Polyopisthocotylea</taxon>
        <taxon>Polystomatidea</taxon>
        <taxon>Polystomatidae</taxon>
        <taxon>Protopolystoma</taxon>
    </lineage>
</organism>
<evidence type="ECO:0000256" key="1">
    <source>
        <dbReference type="ARBA" id="ARBA00004141"/>
    </source>
</evidence>
<dbReference type="EMBL" id="CAAALY010026065">
    <property type="protein sequence ID" value="VEL15823.1"/>
    <property type="molecule type" value="Genomic_DNA"/>
</dbReference>
<dbReference type="AlphaFoldDB" id="A0A3S5BS60"/>
<reference evidence="6" key="1">
    <citation type="submission" date="2018-11" db="EMBL/GenBank/DDBJ databases">
        <authorList>
            <consortium name="Pathogen Informatics"/>
        </authorList>
    </citation>
    <scope>NUCLEOTIDE SEQUENCE</scope>
</reference>
<dbReference type="InterPro" id="IPR050382">
    <property type="entry name" value="MFS_Na/Anion_cotransporter"/>
</dbReference>
<accession>A0A3S5BS60</accession>
<dbReference type="GO" id="GO:0016020">
    <property type="term" value="C:membrane"/>
    <property type="evidence" value="ECO:0007669"/>
    <property type="project" value="UniProtKB-SubCell"/>
</dbReference>
<feature type="transmembrane region" description="Helical" evidence="5">
    <location>
        <begin position="54"/>
        <end position="74"/>
    </location>
</feature>
<dbReference type="OrthoDB" id="2985014at2759"/>
<comment type="caution">
    <text evidence="6">The sequence shown here is derived from an EMBL/GenBank/DDBJ whole genome shotgun (WGS) entry which is preliminary data.</text>
</comment>
<evidence type="ECO:0000256" key="4">
    <source>
        <dbReference type="ARBA" id="ARBA00023136"/>
    </source>
</evidence>
<sequence length="83" mass="8533">MFGPSIAMFAMTFTNCEIKYAAVALLSVGMLLGSGVFAGAFINPIELTPQYSGILFASSNSLSAITGFGAPFMVGAMTPNVSL</sequence>
<dbReference type="Proteomes" id="UP000784294">
    <property type="component" value="Unassembled WGS sequence"/>
</dbReference>
<evidence type="ECO:0000256" key="2">
    <source>
        <dbReference type="ARBA" id="ARBA00022692"/>
    </source>
</evidence>
<dbReference type="PANTHER" id="PTHR11662:SF415">
    <property type="entry name" value="AT30085P-RELATED"/>
    <property type="match status" value="1"/>
</dbReference>
<dbReference type="PANTHER" id="PTHR11662">
    <property type="entry name" value="SOLUTE CARRIER FAMILY 17"/>
    <property type="match status" value="1"/>
</dbReference>
<evidence type="ECO:0000313" key="6">
    <source>
        <dbReference type="EMBL" id="VEL15823.1"/>
    </source>
</evidence>
<name>A0A3S5BS60_9PLAT</name>
<evidence type="ECO:0000313" key="7">
    <source>
        <dbReference type="Proteomes" id="UP000784294"/>
    </source>
</evidence>
<keyword evidence="3 5" id="KW-1133">Transmembrane helix</keyword>
<evidence type="ECO:0008006" key="8">
    <source>
        <dbReference type="Google" id="ProtNLM"/>
    </source>
</evidence>
<proteinExistence type="predicted"/>
<keyword evidence="2 5" id="KW-0812">Transmembrane</keyword>
<keyword evidence="7" id="KW-1185">Reference proteome</keyword>
<comment type="subcellular location">
    <subcellularLocation>
        <location evidence="1">Membrane</location>
        <topology evidence="1">Multi-pass membrane protein</topology>
    </subcellularLocation>
</comment>